<name>A0A931G294_9ACTN</name>
<reference evidence="2" key="1">
    <citation type="submission" date="2020-11" db="EMBL/GenBank/DDBJ databases">
        <title>Isolation and identification of active actinomycetes.</title>
        <authorList>
            <person name="Sun X."/>
        </authorList>
    </citation>
    <scope>NUCLEOTIDE SEQUENCE</scope>
    <source>
        <strain evidence="2">NEAU-A11</strain>
    </source>
</reference>
<comment type="caution">
    <text evidence="2">The sequence shown here is derived from an EMBL/GenBank/DDBJ whole genome shotgun (WGS) entry which is preliminary data.</text>
</comment>
<gene>
    <name evidence="2" type="ORF">I4J89_41395</name>
</gene>
<dbReference type="EMBL" id="JADQTO010000032">
    <property type="protein sequence ID" value="MBG0567915.1"/>
    <property type="molecule type" value="Genomic_DNA"/>
</dbReference>
<feature type="transmembrane region" description="Helical" evidence="1">
    <location>
        <begin position="65"/>
        <end position="89"/>
    </location>
</feature>
<sequence length="127" mass="14160">MARPLPVPRPDTRVIHYVDTSMQADLERLTTAELATRRAQQHALYLRWKDRQAAIAERDRKARRFWTGFGAVIAVIVLAALTFGGWWLWNALTTAGLGALAIPLLIAALSVTAIGGHRCITIVEHRH</sequence>
<keyword evidence="1" id="KW-0812">Transmembrane</keyword>
<keyword evidence="1" id="KW-0472">Membrane</keyword>
<dbReference type="AlphaFoldDB" id="A0A931G294"/>
<evidence type="ECO:0000313" key="2">
    <source>
        <dbReference type="EMBL" id="MBG0567915.1"/>
    </source>
</evidence>
<evidence type="ECO:0000256" key="1">
    <source>
        <dbReference type="SAM" id="Phobius"/>
    </source>
</evidence>
<accession>A0A931G294</accession>
<protein>
    <submittedName>
        <fullName evidence="2">Uncharacterized protein</fullName>
    </submittedName>
</protein>
<evidence type="ECO:0000313" key="3">
    <source>
        <dbReference type="Proteomes" id="UP000598146"/>
    </source>
</evidence>
<dbReference type="Proteomes" id="UP000598146">
    <property type="component" value="Unassembled WGS sequence"/>
</dbReference>
<feature type="transmembrane region" description="Helical" evidence="1">
    <location>
        <begin position="95"/>
        <end position="116"/>
    </location>
</feature>
<keyword evidence="1" id="KW-1133">Transmembrane helix</keyword>
<keyword evidence="3" id="KW-1185">Reference proteome</keyword>
<proteinExistence type="predicted"/>
<dbReference type="RefSeq" id="WP_196419691.1">
    <property type="nucleotide sequence ID" value="NZ_JADQTO010000032.1"/>
</dbReference>
<organism evidence="2 3">
    <name type="scientific">Actinoplanes aureus</name>
    <dbReference type="NCBI Taxonomy" id="2792083"/>
    <lineage>
        <taxon>Bacteria</taxon>
        <taxon>Bacillati</taxon>
        <taxon>Actinomycetota</taxon>
        <taxon>Actinomycetes</taxon>
        <taxon>Micromonosporales</taxon>
        <taxon>Micromonosporaceae</taxon>
        <taxon>Actinoplanes</taxon>
    </lineage>
</organism>